<protein>
    <recommendedName>
        <fullName evidence="3">YdhG-like domain-containing protein</fullName>
    </recommendedName>
</protein>
<dbReference type="EMBL" id="BAAAEW010000042">
    <property type="protein sequence ID" value="GAA0765579.1"/>
    <property type="molecule type" value="Genomic_DNA"/>
</dbReference>
<name>A0ABN1KGF0_9BURK</name>
<evidence type="ECO:0000313" key="2">
    <source>
        <dbReference type="Proteomes" id="UP001500279"/>
    </source>
</evidence>
<keyword evidence="2" id="KW-1185">Reference proteome</keyword>
<accession>A0ABN1KGF0</accession>
<comment type="caution">
    <text evidence="1">The sequence shown here is derived from an EMBL/GenBank/DDBJ whole genome shotgun (WGS) entry which is preliminary data.</text>
</comment>
<gene>
    <name evidence="1" type="ORF">GCM10009107_52850</name>
</gene>
<reference evidence="1 2" key="1">
    <citation type="journal article" date="2019" name="Int. J. Syst. Evol. Microbiol.">
        <title>The Global Catalogue of Microorganisms (GCM) 10K type strain sequencing project: providing services to taxonomists for standard genome sequencing and annotation.</title>
        <authorList>
            <consortium name="The Broad Institute Genomics Platform"/>
            <consortium name="The Broad Institute Genome Sequencing Center for Infectious Disease"/>
            <person name="Wu L."/>
            <person name="Ma J."/>
        </authorList>
    </citation>
    <scope>NUCLEOTIDE SEQUENCE [LARGE SCALE GENOMIC DNA]</scope>
    <source>
        <strain evidence="1 2">JCM 15503</strain>
    </source>
</reference>
<dbReference type="Proteomes" id="UP001500279">
    <property type="component" value="Unassembled WGS sequence"/>
</dbReference>
<sequence>MFARFVKVSFFKGTSLQPIPPGGTGKDARWIDVHEDDFDEVQLAAWIQQAAGMPGWGKS</sequence>
<proteinExistence type="predicted"/>
<organism evidence="1 2">
    <name type="scientific">Ideonella azotifigens</name>
    <dbReference type="NCBI Taxonomy" id="513160"/>
    <lineage>
        <taxon>Bacteria</taxon>
        <taxon>Pseudomonadati</taxon>
        <taxon>Pseudomonadota</taxon>
        <taxon>Betaproteobacteria</taxon>
        <taxon>Burkholderiales</taxon>
        <taxon>Sphaerotilaceae</taxon>
        <taxon>Ideonella</taxon>
    </lineage>
</organism>
<evidence type="ECO:0000313" key="1">
    <source>
        <dbReference type="EMBL" id="GAA0765579.1"/>
    </source>
</evidence>
<evidence type="ECO:0008006" key="3">
    <source>
        <dbReference type="Google" id="ProtNLM"/>
    </source>
</evidence>